<dbReference type="InterPro" id="IPR001849">
    <property type="entry name" value="PH_domain"/>
</dbReference>
<dbReference type="Gene3D" id="2.30.29.30">
    <property type="entry name" value="Pleckstrin-homology domain (PH domain)/Phosphotyrosine-binding domain (PTB)"/>
    <property type="match status" value="1"/>
</dbReference>
<dbReference type="InterPro" id="IPR011993">
    <property type="entry name" value="PH-like_dom_sf"/>
</dbReference>
<evidence type="ECO:0000256" key="1">
    <source>
        <dbReference type="SAM" id="MobiDB-lite"/>
    </source>
</evidence>
<evidence type="ECO:0000259" key="2">
    <source>
        <dbReference type="PROSITE" id="PS50003"/>
    </source>
</evidence>
<feature type="non-terminal residue" evidence="3">
    <location>
        <position position="112"/>
    </location>
</feature>
<dbReference type="AlphaFoldDB" id="A0A1B6FHP9"/>
<dbReference type="Pfam" id="PF00169">
    <property type="entry name" value="PH"/>
    <property type="match status" value="1"/>
</dbReference>
<dbReference type="PROSITE" id="PS50003">
    <property type="entry name" value="PH_DOMAIN"/>
    <property type="match status" value="1"/>
</dbReference>
<accession>A0A1B6FHP9</accession>
<feature type="non-terminal residue" evidence="3">
    <location>
        <position position="1"/>
    </location>
</feature>
<dbReference type="SUPFAM" id="SSF50729">
    <property type="entry name" value="PH domain-like"/>
    <property type="match status" value="1"/>
</dbReference>
<protein>
    <recommendedName>
        <fullName evidence="2">PH domain-containing protein</fullName>
    </recommendedName>
</protein>
<organism evidence="3">
    <name type="scientific">Cuerna arida</name>
    <dbReference type="NCBI Taxonomy" id="1464854"/>
    <lineage>
        <taxon>Eukaryota</taxon>
        <taxon>Metazoa</taxon>
        <taxon>Ecdysozoa</taxon>
        <taxon>Arthropoda</taxon>
        <taxon>Hexapoda</taxon>
        <taxon>Insecta</taxon>
        <taxon>Pterygota</taxon>
        <taxon>Neoptera</taxon>
        <taxon>Paraneoptera</taxon>
        <taxon>Hemiptera</taxon>
        <taxon>Auchenorrhyncha</taxon>
        <taxon>Membracoidea</taxon>
        <taxon>Cicadellidae</taxon>
        <taxon>Cicadellinae</taxon>
        <taxon>Proconiini</taxon>
        <taxon>Cuerna</taxon>
    </lineage>
</organism>
<proteinExistence type="predicted"/>
<sequence>NEADNSNNNSNIQSSSQIDMRYSTVSVAEDYTKRKNVFRIAANKPYRTEILLQADTAADMADWLRSFNEQVVHNLSSENDKKSTNGNQTLKITSSFRTRSPSGQSPVSKSRK</sequence>
<evidence type="ECO:0000313" key="3">
    <source>
        <dbReference type="EMBL" id="JAS49710.1"/>
    </source>
</evidence>
<reference evidence="3" key="1">
    <citation type="submission" date="2015-11" db="EMBL/GenBank/DDBJ databases">
        <title>De novo transcriptome assembly of four potential Pierce s Disease insect vectors from Arizona vineyards.</title>
        <authorList>
            <person name="Tassone E.E."/>
        </authorList>
    </citation>
    <scope>NUCLEOTIDE SEQUENCE</scope>
</reference>
<dbReference type="EMBL" id="GECZ01020059">
    <property type="protein sequence ID" value="JAS49710.1"/>
    <property type="molecule type" value="Transcribed_RNA"/>
</dbReference>
<name>A0A1B6FHP9_9HEMI</name>
<feature type="region of interest" description="Disordered" evidence="1">
    <location>
        <begin position="75"/>
        <end position="112"/>
    </location>
</feature>
<gene>
    <name evidence="3" type="ORF">g.48490</name>
</gene>
<feature type="domain" description="PH" evidence="2">
    <location>
        <begin position="1"/>
        <end position="72"/>
    </location>
</feature>
<feature type="compositionally biased region" description="Polar residues" evidence="1">
    <location>
        <begin position="84"/>
        <end position="112"/>
    </location>
</feature>